<feature type="compositionally biased region" description="Polar residues" evidence="1">
    <location>
        <begin position="576"/>
        <end position="589"/>
    </location>
</feature>
<comment type="caution">
    <text evidence="4">The sequence shown here is derived from an EMBL/GenBank/DDBJ whole genome shotgun (WGS) entry which is preliminary data.</text>
</comment>
<protein>
    <recommendedName>
        <fullName evidence="3">Peptidase A1 domain-containing protein</fullName>
    </recommendedName>
</protein>
<feature type="signal peptide" evidence="2">
    <location>
        <begin position="1"/>
        <end position="26"/>
    </location>
</feature>
<feature type="domain" description="Peptidase A1" evidence="3">
    <location>
        <begin position="84"/>
        <end position="351"/>
    </location>
</feature>
<keyword evidence="5" id="KW-1185">Reference proteome</keyword>
<feature type="region of interest" description="Disordered" evidence="1">
    <location>
        <begin position="359"/>
        <end position="385"/>
    </location>
</feature>
<dbReference type="Pfam" id="PF00026">
    <property type="entry name" value="Asp"/>
    <property type="match status" value="1"/>
</dbReference>
<evidence type="ECO:0000313" key="4">
    <source>
        <dbReference type="EMBL" id="THH05766.1"/>
    </source>
</evidence>
<dbReference type="EMBL" id="SGPK01000238">
    <property type="protein sequence ID" value="THH05766.1"/>
    <property type="molecule type" value="Genomic_DNA"/>
</dbReference>
<proteinExistence type="predicted"/>
<reference evidence="4 5" key="1">
    <citation type="submission" date="2019-02" db="EMBL/GenBank/DDBJ databases">
        <title>Genome sequencing of the rare red list fungi Phellinidium pouzarii.</title>
        <authorList>
            <person name="Buettner E."/>
            <person name="Kellner H."/>
        </authorList>
    </citation>
    <scope>NUCLEOTIDE SEQUENCE [LARGE SCALE GENOMIC DNA]</scope>
    <source>
        <strain evidence="4 5">DSM 108285</strain>
    </source>
</reference>
<keyword evidence="2" id="KW-0732">Signal</keyword>
<name>A0A4S4L309_9AGAM</name>
<evidence type="ECO:0000259" key="3">
    <source>
        <dbReference type="Pfam" id="PF00026"/>
    </source>
</evidence>
<gene>
    <name evidence="4" type="ORF">EW145_g4556</name>
</gene>
<organism evidence="4 5">
    <name type="scientific">Phellinidium pouzarii</name>
    <dbReference type="NCBI Taxonomy" id="167371"/>
    <lineage>
        <taxon>Eukaryota</taxon>
        <taxon>Fungi</taxon>
        <taxon>Dikarya</taxon>
        <taxon>Basidiomycota</taxon>
        <taxon>Agaricomycotina</taxon>
        <taxon>Agaricomycetes</taxon>
        <taxon>Hymenochaetales</taxon>
        <taxon>Hymenochaetaceae</taxon>
        <taxon>Phellinidium</taxon>
    </lineage>
</organism>
<dbReference type="AlphaFoldDB" id="A0A4S4L309"/>
<accession>A0A4S4L309</accession>
<dbReference type="OrthoDB" id="2563011at2759"/>
<dbReference type="InterPro" id="IPR033121">
    <property type="entry name" value="PEPTIDASE_A1"/>
</dbReference>
<sequence length="625" mass="65692">MFGAAPTLIAFTKGLLILKLVHVSWADSAAAHVLYKRDAPLVTIDIPLTVNSHQRYVVGVSMSSSPDPQKSKFAMAANTGYSAVAGTACNGCDGVPTYNASASPSVQAWPGSENITVGAASIVGPLIKENCSLHEVNGSAWQYPNQTRTLANGAVGDFLDTIYGQWLLQKPTHSNFTFGMALQPPTFTSDDDAGNGGVLHWTLPDSSAYVGDVTWNIANVSSASADAPASSGGSEPVANSDLELPESDWAIEMDGWAISTSGTTVSNSNTSQAIIEPFLPDIYFPQSQAALFYSAIPSAAQISSLIDGAQAWSIPCNAKLSVAFTFSGQSFPVDETQLIGKQSNGTCIGIVKAWPDPTTLRRRSRAKRSQVTSTPSHPNDGEKRKAYQDHDITFDDDVAQYVTHPLTRYAQDGITQIPSPPNSAGSETSSHPFLPEVRYLQGPALDTPNMPNTPTDFLSMSASPSYEGNSGEGGSVINRISYNSSALGANVTASRAAASSKAINQVLPASFGVRGHSNTLINGSSHDLPSSQGDAFSFHSNNTSLPSTMSSGATATPFILSPSPCALARVRDTKTATAPLSKLRQSTETPAPPYTEPQTAVASSELISSTLVEYSPSTVPSRQMG</sequence>
<evidence type="ECO:0000313" key="5">
    <source>
        <dbReference type="Proteomes" id="UP000308199"/>
    </source>
</evidence>
<dbReference type="Gene3D" id="2.40.70.10">
    <property type="entry name" value="Acid Proteases"/>
    <property type="match status" value="1"/>
</dbReference>
<evidence type="ECO:0000256" key="2">
    <source>
        <dbReference type="SAM" id="SignalP"/>
    </source>
</evidence>
<dbReference type="InterPro" id="IPR021109">
    <property type="entry name" value="Peptidase_aspartic_dom_sf"/>
</dbReference>
<feature type="chain" id="PRO_5021025316" description="Peptidase A1 domain-containing protein" evidence="2">
    <location>
        <begin position="27"/>
        <end position="625"/>
    </location>
</feature>
<dbReference type="Proteomes" id="UP000308199">
    <property type="component" value="Unassembled WGS sequence"/>
</dbReference>
<evidence type="ECO:0000256" key="1">
    <source>
        <dbReference type="SAM" id="MobiDB-lite"/>
    </source>
</evidence>
<dbReference type="SUPFAM" id="SSF50630">
    <property type="entry name" value="Acid proteases"/>
    <property type="match status" value="1"/>
</dbReference>
<feature type="region of interest" description="Disordered" evidence="1">
    <location>
        <begin position="576"/>
        <end position="602"/>
    </location>
</feature>